<evidence type="ECO:0000256" key="3">
    <source>
        <dbReference type="SAM" id="SignalP"/>
    </source>
</evidence>
<dbReference type="EMBL" id="JADNRY010000008">
    <property type="protein sequence ID" value="KAF9075737.1"/>
    <property type="molecule type" value="Genomic_DNA"/>
</dbReference>
<name>A0A9P5UE10_9AGAR</name>
<organism evidence="5 6">
    <name type="scientific">Rhodocollybia butyracea</name>
    <dbReference type="NCBI Taxonomy" id="206335"/>
    <lineage>
        <taxon>Eukaryota</taxon>
        <taxon>Fungi</taxon>
        <taxon>Dikarya</taxon>
        <taxon>Basidiomycota</taxon>
        <taxon>Agaricomycotina</taxon>
        <taxon>Agaricomycetes</taxon>
        <taxon>Agaricomycetidae</taxon>
        <taxon>Agaricales</taxon>
        <taxon>Marasmiineae</taxon>
        <taxon>Omphalotaceae</taxon>
        <taxon>Rhodocollybia</taxon>
    </lineage>
</organism>
<evidence type="ECO:0000313" key="5">
    <source>
        <dbReference type="EMBL" id="KAF9075737.1"/>
    </source>
</evidence>
<dbReference type="InterPro" id="IPR052982">
    <property type="entry name" value="SRP1/TIP1-like"/>
</dbReference>
<dbReference type="AlphaFoldDB" id="A0A9P5UE10"/>
<protein>
    <recommendedName>
        <fullName evidence="4">Yeast cell wall synthesis Kre9/Knh1-like N-terminal domain-containing protein</fullName>
    </recommendedName>
</protein>
<evidence type="ECO:0000256" key="2">
    <source>
        <dbReference type="SAM" id="MobiDB-lite"/>
    </source>
</evidence>
<evidence type="ECO:0000256" key="1">
    <source>
        <dbReference type="ARBA" id="ARBA00022729"/>
    </source>
</evidence>
<feature type="signal peptide" evidence="3">
    <location>
        <begin position="1"/>
        <end position="21"/>
    </location>
</feature>
<feature type="compositionally biased region" description="Polar residues" evidence="2">
    <location>
        <begin position="189"/>
        <end position="215"/>
    </location>
</feature>
<feature type="domain" description="Yeast cell wall synthesis Kre9/Knh1-like N-terminal" evidence="4">
    <location>
        <begin position="28"/>
        <end position="121"/>
    </location>
</feature>
<feature type="chain" id="PRO_5040174184" description="Yeast cell wall synthesis Kre9/Knh1-like N-terminal domain-containing protein" evidence="3">
    <location>
        <begin position="22"/>
        <end position="269"/>
    </location>
</feature>
<dbReference type="PANTHER" id="PTHR40633:SF1">
    <property type="entry name" value="GPI ANCHORED SERINE-THREONINE RICH PROTEIN (AFU_ORTHOLOGUE AFUA_1G03630)"/>
    <property type="match status" value="1"/>
</dbReference>
<evidence type="ECO:0000313" key="6">
    <source>
        <dbReference type="Proteomes" id="UP000772434"/>
    </source>
</evidence>
<accession>A0A9P5UE10</accession>
<feature type="compositionally biased region" description="Low complexity" evidence="2">
    <location>
        <begin position="150"/>
        <end position="182"/>
    </location>
</feature>
<sequence>MQRFYPSLIAVLFSAVTLVIGDGVTPTSPGPGDKFEAGSPCTIEWKVGQNWSNFSIYLMSGSNDQMNAITIVASGLDGSNASLSPFTWTCPEVNPYGAIYFYQLTNGNDTANSTWTTRFTITSRSGDFVPPAHSTQPNGDPIPWGIGSLASASASTTETSTNEDSTPTSSTSTSTTKKTSSALILTAAPHSQSSSSRMKTVKTTNTDRQATPTLNLPSSATTTIIQMTDATQATGTPVNSRPSNSGNGLRTQSILGVWGILLALVLVSS</sequence>
<feature type="region of interest" description="Disordered" evidence="2">
    <location>
        <begin position="127"/>
        <end position="215"/>
    </location>
</feature>
<comment type="caution">
    <text evidence="5">The sequence shown here is derived from an EMBL/GenBank/DDBJ whole genome shotgun (WGS) entry which is preliminary data.</text>
</comment>
<dbReference type="OrthoDB" id="2432613at2759"/>
<proteinExistence type="predicted"/>
<evidence type="ECO:0000259" key="4">
    <source>
        <dbReference type="Pfam" id="PF10342"/>
    </source>
</evidence>
<keyword evidence="1 3" id="KW-0732">Signal</keyword>
<dbReference type="Pfam" id="PF10342">
    <property type="entry name" value="Kre9_KNH"/>
    <property type="match status" value="1"/>
</dbReference>
<keyword evidence="6" id="KW-1185">Reference proteome</keyword>
<dbReference type="InterPro" id="IPR018466">
    <property type="entry name" value="Kre9/Knh1-like_N"/>
</dbReference>
<gene>
    <name evidence="5" type="ORF">BDP27DRAFT_1314400</name>
</gene>
<reference evidence="5" key="1">
    <citation type="submission" date="2020-11" db="EMBL/GenBank/DDBJ databases">
        <authorList>
            <consortium name="DOE Joint Genome Institute"/>
            <person name="Ahrendt S."/>
            <person name="Riley R."/>
            <person name="Andreopoulos W."/>
            <person name="Labutti K."/>
            <person name="Pangilinan J."/>
            <person name="Ruiz-Duenas F.J."/>
            <person name="Barrasa J.M."/>
            <person name="Sanchez-Garcia M."/>
            <person name="Camarero S."/>
            <person name="Miyauchi S."/>
            <person name="Serrano A."/>
            <person name="Linde D."/>
            <person name="Babiker R."/>
            <person name="Drula E."/>
            <person name="Ayuso-Fernandez I."/>
            <person name="Pacheco R."/>
            <person name="Padilla G."/>
            <person name="Ferreira P."/>
            <person name="Barriuso J."/>
            <person name="Kellner H."/>
            <person name="Castanera R."/>
            <person name="Alfaro M."/>
            <person name="Ramirez L."/>
            <person name="Pisabarro A.G."/>
            <person name="Kuo A."/>
            <person name="Tritt A."/>
            <person name="Lipzen A."/>
            <person name="He G."/>
            <person name="Yan M."/>
            <person name="Ng V."/>
            <person name="Cullen D."/>
            <person name="Martin F."/>
            <person name="Rosso M.-N."/>
            <person name="Henrissat B."/>
            <person name="Hibbett D."/>
            <person name="Martinez A.T."/>
            <person name="Grigoriev I.V."/>
        </authorList>
    </citation>
    <scope>NUCLEOTIDE SEQUENCE</scope>
    <source>
        <strain evidence="5">AH 40177</strain>
    </source>
</reference>
<dbReference type="PANTHER" id="PTHR40633">
    <property type="entry name" value="MATRIX PROTEIN, PUTATIVE (AFU_ORTHOLOGUE AFUA_8G05410)-RELATED"/>
    <property type="match status" value="1"/>
</dbReference>
<dbReference type="Proteomes" id="UP000772434">
    <property type="component" value="Unassembled WGS sequence"/>
</dbReference>